<protein>
    <submittedName>
        <fullName evidence="1">DUF4270 domain-containing protein</fullName>
    </submittedName>
</protein>
<dbReference type="Proteomes" id="UP000318733">
    <property type="component" value="Unassembled WGS sequence"/>
</dbReference>
<organism evidence="1 2">
    <name type="scientific">Mucilaginibacter corticis</name>
    <dbReference type="NCBI Taxonomy" id="2597670"/>
    <lineage>
        <taxon>Bacteria</taxon>
        <taxon>Pseudomonadati</taxon>
        <taxon>Bacteroidota</taxon>
        <taxon>Sphingobacteriia</taxon>
        <taxon>Sphingobacteriales</taxon>
        <taxon>Sphingobacteriaceae</taxon>
        <taxon>Mucilaginibacter</taxon>
    </lineage>
</organism>
<keyword evidence="2" id="KW-1185">Reference proteome</keyword>
<dbReference type="Pfam" id="PF14092">
    <property type="entry name" value="DUF4270"/>
    <property type="match status" value="1"/>
</dbReference>
<evidence type="ECO:0000313" key="1">
    <source>
        <dbReference type="EMBL" id="TSJ43592.1"/>
    </source>
</evidence>
<dbReference type="PROSITE" id="PS51257">
    <property type="entry name" value="PROKAR_LIPOPROTEIN"/>
    <property type="match status" value="1"/>
</dbReference>
<reference evidence="1 2" key="1">
    <citation type="submission" date="2019-07" db="EMBL/GenBank/DDBJ databases">
        <authorList>
            <person name="Huq M.A."/>
        </authorList>
    </citation>
    <scope>NUCLEOTIDE SEQUENCE [LARGE SCALE GENOMIC DNA]</scope>
    <source>
        <strain evidence="1 2">MAH-19</strain>
    </source>
</reference>
<proteinExistence type="predicted"/>
<dbReference type="AlphaFoldDB" id="A0A556MUR2"/>
<dbReference type="OrthoDB" id="1466062at2"/>
<evidence type="ECO:0000313" key="2">
    <source>
        <dbReference type="Proteomes" id="UP000318733"/>
    </source>
</evidence>
<comment type="caution">
    <text evidence="1">The sequence shown here is derived from an EMBL/GenBank/DDBJ whole genome shotgun (WGS) entry which is preliminary data.</text>
</comment>
<dbReference type="RefSeq" id="WP_144247158.1">
    <property type="nucleotide sequence ID" value="NZ_VLPK01000001.1"/>
</dbReference>
<accession>A0A556MUR2</accession>
<dbReference type="EMBL" id="VLPK01000001">
    <property type="protein sequence ID" value="TSJ43592.1"/>
    <property type="molecule type" value="Genomic_DNA"/>
</dbReference>
<name>A0A556MUR2_9SPHI</name>
<sequence>MKFLRLDLLTLLISLFILSGCKNQDSIGLGVVSSNQISGSLIDTSTIVINTVAEDTVITNGLSRTPLSYFKDPVFGTTEADIALDLNLPGSTAYTLPTGTFTVDSAVLVMNYATNSFYGDSIASRYKANVYQLDERMFSGISYSNRKTWAVESTLLGTTKTAFRSATSDSVRIVNPVTGGPDTAVKVRPQLRIPISTSFIRSILYDAPASQLSSNLIFKNNVKGLYVKLDQNQAGPGGTFMFDLDTASVQVYYRNVNGTVIDTGILTLPSNLHAAFINHTKSATISNAINSTTNSKVIYLQGMGGLRNKISFPYLKNILKTVGGDVVVNRAELVVSIVPGSNIPFATLPKLAMYRYDLANQLELIQDAASSDPRYFTNNAASGFYIAKPVDKTGNPLPGQYHFLITAYIQDLMRGITKDYGTYIGSVIPTTAITVAPTAQVDGRTIAIGADSSSPYHIKLNLYYTKVVK</sequence>
<gene>
    <name evidence="1" type="ORF">FO440_05215</name>
</gene>
<dbReference type="InterPro" id="IPR025366">
    <property type="entry name" value="DUF4270"/>
</dbReference>